<dbReference type="eggNOG" id="ENOG502Z9KD">
    <property type="taxonomic scope" value="Bacteria"/>
</dbReference>
<evidence type="ECO:0000256" key="1">
    <source>
        <dbReference type="SAM" id="Coils"/>
    </source>
</evidence>
<reference evidence="2 3" key="1">
    <citation type="journal article" date="2014" name="Genome Announc.">
        <title>Draft Genome Sequence of Lutibaculum baratangense Strain AMV1T, Isolated from a Mud Volcano in Andamans, India.</title>
        <authorList>
            <person name="Singh A."/>
            <person name="Sreenivas A."/>
            <person name="Sathyanarayana Reddy G."/>
            <person name="Pinnaka A.K."/>
            <person name="Shivaji S."/>
        </authorList>
    </citation>
    <scope>NUCLEOTIDE SEQUENCE [LARGE SCALE GENOMIC DNA]</scope>
    <source>
        <strain evidence="2 3">AMV1</strain>
    </source>
</reference>
<dbReference type="OrthoDB" id="247330at2"/>
<name>V4RN01_9HYPH</name>
<feature type="coiled-coil region" evidence="1">
    <location>
        <begin position="282"/>
        <end position="313"/>
    </location>
</feature>
<sequence>MDELVPDALGHLHEALAIAAELGAAPDAAGAEQRSQSVLVRIADLEPTKTTVVASTLSQARFFDDLVREQVSRDDVAAGHLAFAEAAGGFHARLVALLQDAPEASLAREVAELGAEFGRLQDEYAPVGQAALEEIEREHVVQEAYTEFRAAVRQAEAHALHLLETAFARYNTARQKVQEELGGSADADGVSLLERLRQLQDEERRWGVARDVANRIAAASGDAQIVMGRLTQSTSCKERLYWQSQAFIGSVTTLIEALPRLLARGLPREHRDEVVRGLASAVELFQQRSRDTAEEIERLAREAAEDIGELVADSEARLQRLTPHRPG</sequence>
<dbReference type="Proteomes" id="UP000017819">
    <property type="component" value="Unassembled WGS sequence"/>
</dbReference>
<dbReference type="STRING" id="631454.N177_2434"/>
<accession>V4RN01</accession>
<comment type="caution">
    <text evidence="2">The sequence shown here is derived from an EMBL/GenBank/DDBJ whole genome shotgun (WGS) entry which is preliminary data.</text>
</comment>
<dbReference type="AlphaFoldDB" id="V4RN01"/>
<dbReference type="RefSeq" id="WP_023432563.1">
    <property type="nucleotide sequence ID" value="NZ_AWXZ01000031.1"/>
</dbReference>
<organism evidence="2 3">
    <name type="scientific">Lutibaculum baratangense AMV1</name>
    <dbReference type="NCBI Taxonomy" id="631454"/>
    <lineage>
        <taxon>Bacteria</taxon>
        <taxon>Pseudomonadati</taxon>
        <taxon>Pseudomonadota</taxon>
        <taxon>Alphaproteobacteria</taxon>
        <taxon>Hyphomicrobiales</taxon>
        <taxon>Tepidamorphaceae</taxon>
        <taxon>Lutibaculum</taxon>
    </lineage>
</organism>
<keyword evidence="1" id="KW-0175">Coiled coil</keyword>
<evidence type="ECO:0000313" key="3">
    <source>
        <dbReference type="Proteomes" id="UP000017819"/>
    </source>
</evidence>
<proteinExistence type="predicted"/>
<gene>
    <name evidence="2" type="ORF">N177_2434</name>
</gene>
<protein>
    <submittedName>
        <fullName evidence="2">Uncharacterized protein</fullName>
    </submittedName>
</protein>
<dbReference type="EMBL" id="AWXZ01000031">
    <property type="protein sequence ID" value="ESR24600.1"/>
    <property type="molecule type" value="Genomic_DNA"/>
</dbReference>
<keyword evidence="3" id="KW-1185">Reference proteome</keyword>
<evidence type="ECO:0000313" key="2">
    <source>
        <dbReference type="EMBL" id="ESR24600.1"/>
    </source>
</evidence>